<dbReference type="GO" id="GO:0016705">
    <property type="term" value="F:oxidoreductase activity, acting on paired donors, with incorporation or reduction of molecular oxygen"/>
    <property type="evidence" value="ECO:0007669"/>
    <property type="project" value="InterPro"/>
</dbReference>
<accession>A0A0M2SLQ1</accession>
<protein>
    <recommendedName>
        <fullName evidence="2">Luciferase-like domain-containing protein</fullName>
    </recommendedName>
</protein>
<dbReference type="EMBL" id="LAYZ01000025">
    <property type="protein sequence ID" value="KKK33525.1"/>
    <property type="molecule type" value="Genomic_DNA"/>
</dbReference>
<comment type="similarity">
    <text evidence="1">To bacterial alkanal monooxygenase alpha and beta chains.</text>
</comment>
<feature type="domain" description="Luciferase-like" evidence="2">
    <location>
        <begin position="1"/>
        <end position="293"/>
    </location>
</feature>
<comment type="caution">
    <text evidence="3">The sequence shown here is derived from an EMBL/GenBank/DDBJ whole genome shotgun (WGS) entry which is preliminary data.</text>
</comment>
<evidence type="ECO:0000313" key="3">
    <source>
        <dbReference type="EMBL" id="KKK33525.1"/>
    </source>
</evidence>
<dbReference type="InterPro" id="IPR036661">
    <property type="entry name" value="Luciferase-like_sf"/>
</dbReference>
<proteinExistence type="predicted"/>
<dbReference type="NCBIfam" id="TIGR03558">
    <property type="entry name" value="oxido_grp_1"/>
    <property type="match status" value="1"/>
</dbReference>
<dbReference type="SUPFAM" id="SSF51679">
    <property type="entry name" value="Bacterial luciferase-like"/>
    <property type="match status" value="1"/>
</dbReference>
<sequence length="334" mass="36816">MEFGILNQSPVLEGGDVSSSLNDTIELAQKADERGYRRYYVSEHHNEPLAGTAPEIMISHLLAYTERINIGSGGVMLQHYNPFKVAEQFHLMSHLAPGRVDLGIGKAPGGLGLSTAALQSELAENGPSFDEKFRALTGFVNQTQTGEFKDLKTSPDSSNPPEIFLLGSSPGSAHFAARENVNFIYAHFISNDRNKLEDSISAYRKNNDKGSFIAALSVVVTDDKEVQTRLKEENVLYELQHDSGRILRVKGEARALSAIASSEEPVTAKRVEADIIIGTKEEVLQKLEWYIENDGIDELMFHLPTNDKKLRHQTIEALAPVDILQKNSAMPAAK</sequence>
<name>A0A0M2SLQ1_9STAP</name>
<organism evidence="3 4">
    <name type="scientific">Salinicoccus sediminis</name>
    <dbReference type="NCBI Taxonomy" id="1432562"/>
    <lineage>
        <taxon>Bacteria</taxon>
        <taxon>Bacillati</taxon>
        <taxon>Bacillota</taxon>
        <taxon>Bacilli</taxon>
        <taxon>Bacillales</taxon>
        <taxon>Staphylococcaceae</taxon>
        <taxon>Salinicoccus</taxon>
    </lineage>
</organism>
<dbReference type="PANTHER" id="PTHR30137:SF20">
    <property type="entry name" value="N-ACETYL-S-ALKYLCYSTEINE MONOOXYGENASE"/>
    <property type="match status" value="1"/>
</dbReference>
<dbReference type="InterPro" id="IPR019949">
    <property type="entry name" value="CmoO-like"/>
</dbReference>
<dbReference type="STRING" id="1432562.WN59_12345"/>
<dbReference type="InterPro" id="IPR011251">
    <property type="entry name" value="Luciferase-like_dom"/>
</dbReference>
<dbReference type="AlphaFoldDB" id="A0A0M2SLQ1"/>
<dbReference type="GO" id="GO:0005829">
    <property type="term" value="C:cytosol"/>
    <property type="evidence" value="ECO:0007669"/>
    <property type="project" value="TreeGrafter"/>
</dbReference>
<dbReference type="Proteomes" id="UP000034287">
    <property type="component" value="Unassembled WGS sequence"/>
</dbReference>
<keyword evidence="4" id="KW-1185">Reference proteome</keyword>
<evidence type="ECO:0000256" key="1">
    <source>
        <dbReference type="ARBA" id="ARBA00007789"/>
    </source>
</evidence>
<evidence type="ECO:0000313" key="4">
    <source>
        <dbReference type="Proteomes" id="UP000034287"/>
    </source>
</evidence>
<reference evidence="3 4" key="1">
    <citation type="submission" date="2015-04" db="EMBL/GenBank/DDBJ databases">
        <title>Taxonomic description and genome sequence of Salinicoccus sediminis sp. nov., a novel hyper halotolerant bacterium isolated from marine sediment.</title>
        <authorList>
            <person name="Mathan Kumar R."/>
            <person name="Kaur G."/>
            <person name="Kumar N."/>
            <person name="Kumar A."/>
            <person name="Singh N.K."/>
            <person name="Kaur N."/>
            <person name="Mayilraj S."/>
        </authorList>
    </citation>
    <scope>NUCLEOTIDE SEQUENCE [LARGE SCALE GENOMIC DNA]</scope>
    <source>
        <strain evidence="3 4">SV-16</strain>
    </source>
</reference>
<evidence type="ECO:0000259" key="2">
    <source>
        <dbReference type="Pfam" id="PF00296"/>
    </source>
</evidence>
<dbReference type="InterPro" id="IPR050766">
    <property type="entry name" value="Bact_Lucif_Oxidored"/>
</dbReference>
<dbReference type="PATRIC" id="fig|1432562.3.peg.2471"/>
<dbReference type="RefSeq" id="WP_046517779.1">
    <property type="nucleotide sequence ID" value="NZ_LAYZ01000025.1"/>
</dbReference>
<dbReference type="Pfam" id="PF00296">
    <property type="entry name" value="Bac_luciferase"/>
    <property type="match status" value="1"/>
</dbReference>
<gene>
    <name evidence="3" type="ORF">WN59_12345</name>
</gene>
<dbReference type="Gene3D" id="3.20.20.30">
    <property type="entry name" value="Luciferase-like domain"/>
    <property type="match status" value="1"/>
</dbReference>
<dbReference type="PANTHER" id="PTHR30137">
    <property type="entry name" value="LUCIFERASE-LIKE MONOOXYGENASE"/>
    <property type="match status" value="1"/>
</dbReference>